<organism evidence="4 5">
    <name type="scientific">Erythroxylum novogranatense</name>
    <dbReference type="NCBI Taxonomy" id="1862640"/>
    <lineage>
        <taxon>Eukaryota</taxon>
        <taxon>Viridiplantae</taxon>
        <taxon>Streptophyta</taxon>
        <taxon>Embryophyta</taxon>
        <taxon>Tracheophyta</taxon>
        <taxon>Spermatophyta</taxon>
        <taxon>Magnoliopsida</taxon>
        <taxon>eudicotyledons</taxon>
        <taxon>Gunneridae</taxon>
        <taxon>Pentapetalae</taxon>
        <taxon>rosids</taxon>
        <taxon>fabids</taxon>
        <taxon>Malpighiales</taxon>
        <taxon>Erythroxylaceae</taxon>
        <taxon>Erythroxylum</taxon>
    </lineage>
</organism>
<sequence length="583" mass="61862">MTLQAAATSDGRALKKSRRREEEPPDDGGDPVPIASGGQPASFREAVLKASSASLGPRPEDAFSIEEGDINRDLNGGIPSICFSEKLLLSANRSKGLTVVGKVLGRRVNVLALQTLLLALWKSKGLMKCVDIENDYFEISFANPANFSRVLADGPWIVFGHNLTVQPWSLAFDPSHPYPTSMVSWIRIPNLPSSLYHKPLLEQVGSMVGKVIKIDERTLLATRGRFARIAVTVDLTQPLISRILVNGKLKVIEYEALPIMCFHCGVYGHTQDHCPSLVVHPSNKDGAPSAARQTTMPIPSKEERAAAEPYGLWILVESRKRPHGPRGPTGSGGGVRGAASTGSRFDPLSKDSAVMKGRVKANSKGTNNGKQNPREGANSAGDNNGKKNTAAKNKGKAVLVDIVNPFSGIDLTAIPSTNGPFVGQSSAVEPPGFANAKRTNRAGKNLGSASGSKTYITRGPLGQPSTHGSTAKSTSGLVLGKGGQTGRRRMRSRKITLDPVNHTVVTIAPSSSDNVTSGPATSPSTAQARSHTHETLIPVADAISGMLQELCVDMESDDHAVQGAKSTHRLDVTPAPPDTVHQQ</sequence>
<reference evidence="4 5" key="1">
    <citation type="submission" date="2021-09" db="EMBL/GenBank/DDBJ databases">
        <title>Genomic insights and catalytic innovation underlie evolution of tropane alkaloids biosynthesis.</title>
        <authorList>
            <person name="Wang Y.-J."/>
            <person name="Tian T."/>
            <person name="Huang J.-P."/>
            <person name="Huang S.-X."/>
        </authorList>
    </citation>
    <scope>NUCLEOTIDE SEQUENCE [LARGE SCALE GENOMIC DNA]</scope>
    <source>
        <strain evidence="4">KIB-2018</strain>
        <tissue evidence="4">Leaf</tissue>
    </source>
</reference>
<dbReference type="Proteomes" id="UP001159364">
    <property type="component" value="Linkage Group LG03"/>
</dbReference>
<evidence type="ECO:0000313" key="4">
    <source>
        <dbReference type="EMBL" id="KAJ8769413.1"/>
    </source>
</evidence>
<proteinExistence type="predicted"/>
<evidence type="ECO:0000256" key="1">
    <source>
        <dbReference type="PROSITE-ProRule" id="PRU00047"/>
    </source>
</evidence>
<feature type="region of interest" description="Disordered" evidence="2">
    <location>
        <begin position="509"/>
        <end position="532"/>
    </location>
</feature>
<evidence type="ECO:0000256" key="2">
    <source>
        <dbReference type="SAM" id="MobiDB-lite"/>
    </source>
</evidence>
<keyword evidence="1" id="KW-0479">Metal-binding</keyword>
<feature type="compositionally biased region" description="Gly residues" evidence="2">
    <location>
        <begin position="327"/>
        <end position="336"/>
    </location>
</feature>
<dbReference type="Pfam" id="PF14111">
    <property type="entry name" value="DUF4283"/>
    <property type="match status" value="1"/>
</dbReference>
<evidence type="ECO:0000313" key="5">
    <source>
        <dbReference type="Proteomes" id="UP001159364"/>
    </source>
</evidence>
<dbReference type="InterPro" id="IPR025558">
    <property type="entry name" value="DUF4283"/>
</dbReference>
<name>A0AAV8TUG3_9ROSI</name>
<feature type="compositionally biased region" description="Polar residues" evidence="2">
    <location>
        <begin position="463"/>
        <end position="476"/>
    </location>
</feature>
<keyword evidence="5" id="KW-1185">Reference proteome</keyword>
<evidence type="ECO:0000259" key="3">
    <source>
        <dbReference type="PROSITE" id="PS50158"/>
    </source>
</evidence>
<feature type="region of interest" description="Disordered" evidence="2">
    <location>
        <begin position="1"/>
        <end position="39"/>
    </location>
</feature>
<dbReference type="PANTHER" id="PTHR31286:SF99">
    <property type="entry name" value="DUF4283 DOMAIN-CONTAINING PROTEIN"/>
    <property type="match status" value="1"/>
</dbReference>
<dbReference type="InterPro" id="IPR040256">
    <property type="entry name" value="At4g02000-like"/>
</dbReference>
<feature type="domain" description="CCHC-type" evidence="3">
    <location>
        <begin position="261"/>
        <end position="276"/>
    </location>
</feature>
<protein>
    <recommendedName>
        <fullName evidence="3">CCHC-type domain-containing protein</fullName>
    </recommendedName>
</protein>
<feature type="region of interest" description="Disordered" evidence="2">
    <location>
        <begin position="318"/>
        <end position="393"/>
    </location>
</feature>
<feature type="region of interest" description="Disordered" evidence="2">
    <location>
        <begin position="558"/>
        <end position="583"/>
    </location>
</feature>
<dbReference type="GO" id="GO:0003676">
    <property type="term" value="F:nucleic acid binding"/>
    <property type="evidence" value="ECO:0007669"/>
    <property type="project" value="InterPro"/>
</dbReference>
<keyword evidence="1" id="KW-0862">Zinc</keyword>
<keyword evidence="1" id="KW-0863">Zinc-finger</keyword>
<feature type="region of interest" description="Disordered" evidence="2">
    <location>
        <begin position="280"/>
        <end position="303"/>
    </location>
</feature>
<dbReference type="EMBL" id="JAIWQS010000003">
    <property type="protein sequence ID" value="KAJ8769413.1"/>
    <property type="molecule type" value="Genomic_DNA"/>
</dbReference>
<dbReference type="AlphaFoldDB" id="A0AAV8TUG3"/>
<dbReference type="GO" id="GO:0008270">
    <property type="term" value="F:zinc ion binding"/>
    <property type="evidence" value="ECO:0007669"/>
    <property type="project" value="UniProtKB-KW"/>
</dbReference>
<feature type="compositionally biased region" description="Polar residues" evidence="2">
    <location>
        <begin position="509"/>
        <end position="529"/>
    </location>
</feature>
<accession>A0AAV8TUG3</accession>
<dbReference type="PROSITE" id="PS50158">
    <property type="entry name" value="ZF_CCHC"/>
    <property type="match status" value="1"/>
</dbReference>
<dbReference type="InterPro" id="IPR001878">
    <property type="entry name" value="Znf_CCHC"/>
</dbReference>
<comment type="caution">
    <text evidence="4">The sequence shown here is derived from an EMBL/GenBank/DDBJ whole genome shotgun (WGS) entry which is preliminary data.</text>
</comment>
<gene>
    <name evidence="4" type="ORF">K2173_002903</name>
</gene>
<dbReference type="PANTHER" id="PTHR31286">
    <property type="entry name" value="GLYCINE-RICH CELL WALL STRUCTURAL PROTEIN 1.8-LIKE"/>
    <property type="match status" value="1"/>
</dbReference>
<feature type="compositionally biased region" description="Low complexity" evidence="2">
    <location>
        <begin position="380"/>
        <end position="392"/>
    </location>
</feature>
<feature type="region of interest" description="Disordered" evidence="2">
    <location>
        <begin position="461"/>
        <end position="489"/>
    </location>
</feature>